<feature type="transmembrane region" description="Helical" evidence="7">
    <location>
        <begin position="56"/>
        <end position="80"/>
    </location>
</feature>
<reference evidence="9 10" key="1">
    <citation type="journal article" date="2009" name="Infect. Immun.">
        <title>Comparative genomics reveal extensive transposon-mediated genomic plasticity and diversity among potential effector proteins within the genus Coxiella.</title>
        <authorList>
            <person name="Beare P.A."/>
            <person name="Unsworth N."/>
            <person name="Andoh M."/>
            <person name="Voth D.E."/>
            <person name="Omsland A."/>
            <person name="Gilk S.D."/>
            <person name="Williams K.P."/>
            <person name="Sobral B.W."/>
            <person name="Kupko J.J.III."/>
            <person name="Porcella S.F."/>
            <person name="Samuel J.E."/>
            <person name="Heinzen R.A."/>
        </authorList>
    </citation>
    <scope>NUCLEOTIDE SEQUENCE [LARGE SCALE GENOMIC DNA]</scope>
    <source>
        <strain evidence="9 10">Dugway 5J108-111</strain>
    </source>
</reference>
<evidence type="ECO:0000256" key="4">
    <source>
        <dbReference type="ARBA" id="ARBA00022737"/>
    </source>
</evidence>
<evidence type="ECO:0000259" key="8">
    <source>
        <dbReference type="PROSITE" id="PS51202"/>
    </source>
</evidence>
<sequence>MFQGPYTILIILVITMALFIWGYWRYDIVAAIALMLATLTGAVPFSKVYTGFSNPAVITVACVMIISQVITRSGAVAFMVRKITVAAKYHNLYVIILCVIAAILSAFMNNVGALALMMPVALRSSLKMKRSASLVLMPLALASAMGGLVTMIGTPPNLLISFYREQSTGQPFALFDYARVGFYVALAGVLFIALIGWRLLPRKRKGTRQPEDLFQIEDYLTEIKIPEKSPTIDKSIREFEKLIEAEFSIIGLIRKGKKHFALSPDEKLQPHDVLIVEISSEDLQELLQAGKIELVGDKKISSEVLKSKEVGIVEAVVPPGSRVENRSAESIRLRARYRLNLLAIARQGNPFRERLREINFRAGDVVLLQGPVDVLEENVASLGFLPLLERGLDVGMKRMAFLPIIIFIFAIFLAGVQWVPVEVAFGGAVILLLLFRLLPTRLIYESIDWPVIILLGAMIPMGEALQSTGGTTLIAHFISSFTKDYPPFIILGLVMIITMTLSDFMNNAATAVVMAPIGVSIAHSIHASVDPFLMAVAIAASCSFLTPIGHQNNALVMGPGGYKFFDYIRLGLPLEIVVLVLSLPLILWAWPLS</sequence>
<evidence type="ECO:0000256" key="6">
    <source>
        <dbReference type="ARBA" id="ARBA00023136"/>
    </source>
</evidence>
<dbReference type="PANTHER" id="PTHR43652:SF2">
    <property type="entry name" value="BASIC AMINO ACID ANTIPORTER YFCC-RELATED"/>
    <property type="match status" value="1"/>
</dbReference>
<comment type="subcellular location">
    <subcellularLocation>
        <location evidence="1">Membrane</location>
        <topology evidence="1">Multi-pass membrane protein</topology>
    </subcellularLocation>
</comment>
<feature type="transmembrane region" description="Helical" evidence="7">
    <location>
        <begin position="570"/>
        <end position="590"/>
    </location>
</feature>
<dbReference type="Proteomes" id="UP000008555">
    <property type="component" value="Chromosome"/>
</dbReference>
<dbReference type="AlphaFoldDB" id="A9KE13"/>
<feature type="transmembrane region" description="Helical" evidence="7">
    <location>
        <begin position="451"/>
        <end position="479"/>
    </location>
</feature>
<dbReference type="GO" id="GO:0008324">
    <property type="term" value="F:monoatomic cation transmembrane transporter activity"/>
    <property type="evidence" value="ECO:0007669"/>
    <property type="project" value="InterPro"/>
</dbReference>
<feature type="transmembrane region" description="Helical" evidence="7">
    <location>
        <begin position="400"/>
        <end position="419"/>
    </location>
</feature>
<dbReference type="Gene3D" id="3.30.70.1450">
    <property type="entry name" value="Regulator of K+ conductance, C-terminal domain"/>
    <property type="match status" value="2"/>
</dbReference>
<dbReference type="Pfam" id="PF03600">
    <property type="entry name" value="CitMHS"/>
    <property type="match status" value="1"/>
</dbReference>
<feature type="transmembrane region" description="Helical" evidence="7">
    <location>
        <begin position="92"/>
        <end position="122"/>
    </location>
</feature>
<dbReference type="GO" id="GO:0006813">
    <property type="term" value="P:potassium ion transport"/>
    <property type="evidence" value="ECO:0007669"/>
    <property type="project" value="InterPro"/>
</dbReference>
<evidence type="ECO:0000256" key="7">
    <source>
        <dbReference type="SAM" id="Phobius"/>
    </source>
</evidence>
<dbReference type="SUPFAM" id="SSF116726">
    <property type="entry name" value="TrkA C-terminal domain-like"/>
    <property type="match status" value="2"/>
</dbReference>
<keyword evidence="2" id="KW-0813">Transport</keyword>
<dbReference type="EMBL" id="CP000733">
    <property type="protein sequence ID" value="ABS78143.1"/>
    <property type="molecule type" value="Genomic_DNA"/>
</dbReference>
<feature type="domain" description="RCK C-terminal" evidence="8">
    <location>
        <begin position="208"/>
        <end position="292"/>
    </location>
</feature>
<dbReference type="InterPro" id="IPR006037">
    <property type="entry name" value="RCK_C"/>
</dbReference>
<organism evidence="9 10">
    <name type="scientific">Coxiella burnetii (strain Dugway 5J108-111)</name>
    <dbReference type="NCBI Taxonomy" id="434922"/>
    <lineage>
        <taxon>Bacteria</taxon>
        <taxon>Pseudomonadati</taxon>
        <taxon>Pseudomonadota</taxon>
        <taxon>Gammaproteobacteria</taxon>
        <taxon>Legionellales</taxon>
        <taxon>Coxiellaceae</taxon>
        <taxon>Coxiella</taxon>
    </lineage>
</organism>
<feature type="transmembrane region" description="Helical" evidence="7">
    <location>
        <begin position="180"/>
        <end position="200"/>
    </location>
</feature>
<feature type="transmembrane region" description="Helical" evidence="7">
    <location>
        <begin position="30"/>
        <end position="49"/>
    </location>
</feature>
<dbReference type="InterPro" id="IPR051679">
    <property type="entry name" value="DASS-Related_Transporters"/>
</dbReference>
<name>A9KE13_COXBN</name>
<evidence type="ECO:0000313" key="10">
    <source>
        <dbReference type="Proteomes" id="UP000008555"/>
    </source>
</evidence>
<dbReference type="InterPro" id="IPR004680">
    <property type="entry name" value="Cit_transptr-like_dom"/>
</dbReference>
<keyword evidence="3 7" id="KW-0812">Transmembrane</keyword>
<dbReference type="PROSITE" id="PS51202">
    <property type="entry name" value="RCK_C"/>
    <property type="match status" value="2"/>
</dbReference>
<keyword evidence="6 7" id="KW-0472">Membrane</keyword>
<evidence type="ECO:0000313" key="9">
    <source>
        <dbReference type="EMBL" id="ABS78143.1"/>
    </source>
</evidence>
<dbReference type="PANTHER" id="PTHR43652">
    <property type="entry name" value="BASIC AMINO ACID ANTIPORTER YFCC-RELATED"/>
    <property type="match status" value="1"/>
</dbReference>
<dbReference type="KEGG" id="cbd:CBUD_1168"/>
<dbReference type="PROSITE" id="PS01271">
    <property type="entry name" value="NA_SULFATE"/>
    <property type="match status" value="1"/>
</dbReference>
<proteinExistence type="predicted"/>
<dbReference type="RefSeq" id="WP_011996945.1">
    <property type="nucleotide sequence ID" value="NC_009727.1"/>
</dbReference>
<dbReference type="InterPro" id="IPR031312">
    <property type="entry name" value="Na/sul_symport_CS"/>
</dbReference>
<dbReference type="GO" id="GO:0005886">
    <property type="term" value="C:plasma membrane"/>
    <property type="evidence" value="ECO:0007669"/>
    <property type="project" value="TreeGrafter"/>
</dbReference>
<evidence type="ECO:0000256" key="3">
    <source>
        <dbReference type="ARBA" id="ARBA00022692"/>
    </source>
</evidence>
<accession>A9KE13</accession>
<gene>
    <name evidence="9" type="ordered locus">CBUD_1168</name>
</gene>
<dbReference type="HOGENOM" id="CLU_005170_6_1_6"/>
<evidence type="ECO:0000256" key="2">
    <source>
        <dbReference type="ARBA" id="ARBA00022448"/>
    </source>
</evidence>
<feature type="transmembrane region" description="Helical" evidence="7">
    <location>
        <begin position="134"/>
        <end position="160"/>
    </location>
</feature>
<feature type="transmembrane region" description="Helical" evidence="7">
    <location>
        <begin position="532"/>
        <end position="549"/>
    </location>
</feature>
<feature type="domain" description="RCK C-terminal" evidence="8">
    <location>
        <begin position="300"/>
        <end position="385"/>
    </location>
</feature>
<dbReference type="Pfam" id="PF02080">
    <property type="entry name" value="TrkA_C"/>
    <property type="match status" value="2"/>
</dbReference>
<feature type="transmembrane region" description="Helical" evidence="7">
    <location>
        <begin position="485"/>
        <end position="501"/>
    </location>
</feature>
<feature type="transmembrane region" description="Helical" evidence="7">
    <location>
        <begin position="7"/>
        <end position="24"/>
    </location>
</feature>
<evidence type="ECO:0000256" key="5">
    <source>
        <dbReference type="ARBA" id="ARBA00022989"/>
    </source>
</evidence>
<feature type="transmembrane region" description="Helical" evidence="7">
    <location>
        <begin position="425"/>
        <end position="444"/>
    </location>
</feature>
<dbReference type="InterPro" id="IPR036721">
    <property type="entry name" value="RCK_C_sf"/>
</dbReference>
<keyword evidence="4" id="KW-0677">Repeat</keyword>
<keyword evidence="5 7" id="KW-1133">Transmembrane helix</keyword>
<protein>
    <submittedName>
        <fullName evidence="9">Transporter, Divalent Anion:Sodium Symporter family</fullName>
    </submittedName>
</protein>
<evidence type="ECO:0000256" key="1">
    <source>
        <dbReference type="ARBA" id="ARBA00004141"/>
    </source>
</evidence>